<sequence length="313" mass="32456">MTRSRLLLIPALLACAVASANPACERTPVPPPSAGAPQRILFVGNSFLHGHAPPVLHYNRAGVTDLNGSGYGGVPAVFQRLAVAAGLQVDVSTELASGQTLRFHLAQKAALIGSRPWDVVVLQEYSTLDPQRPGDATAFVAAAAGLQQLVHGVNPSARVYLLQTWARADQVYRTPGGRWAGRTLEDMQADLRAAYAQAAAAAPCMAGVLPVGDAALSAVQAGVADRNPYDGIDAGKASLWAADHYHFGAWGSYLEALVIFGRLTGRDPASVGLAVGRELGLSDTHIQAAQAVAVRQLGQAVSGPASPAAPTRP</sequence>
<keyword evidence="2" id="KW-1185">Reference proteome</keyword>
<evidence type="ECO:0000313" key="1">
    <source>
        <dbReference type="EMBL" id="MCY4745073.1"/>
    </source>
</evidence>
<protein>
    <submittedName>
        <fullName evidence="1">PEP-CTERM sorting domain-containing protein</fullName>
    </submittedName>
</protein>
<dbReference type="EMBL" id="JAPPUY010000002">
    <property type="protein sequence ID" value="MCY4745073.1"/>
    <property type="molecule type" value="Genomic_DNA"/>
</dbReference>
<proteinExistence type="predicted"/>
<accession>A0ACC6C9H0</accession>
<reference evidence="1" key="1">
    <citation type="submission" date="2022-08" db="EMBL/GenBank/DDBJ databases">
        <title>Genome sequencing of Pelomonas sp. UHG3.</title>
        <authorList>
            <person name="So Y."/>
        </authorList>
    </citation>
    <scope>NUCLEOTIDE SEQUENCE</scope>
    <source>
        <strain evidence="1">UHG3</strain>
    </source>
</reference>
<gene>
    <name evidence="1" type="ORF">NYO99_08835</name>
</gene>
<comment type="caution">
    <text evidence="1">The sequence shown here is derived from an EMBL/GenBank/DDBJ whole genome shotgun (WGS) entry which is preliminary data.</text>
</comment>
<name>A0ACC6C9H0_9BURK</name>
<dbReference type="Proteomes" id="UP001076464">
    <property type="component" value="Unassembled WGS sequence"/>
</dbReference>
<evidence type="ECO:0000313" key="2">
    <source>
        <dbReference type="Proteomes" id="UP001076464"/>
    </source>
</evidence>
<organism evidence="1 2">
    <name type="scientific">Roseateles hydrophilus</name>
    <dbReference type="NCBI Taxonomy" id="2975054"/>
    <lineage>
        <taxon>Bacteria</taxon>
        <taxon>Pseudomonadati</taxon>
        <taxon>Pseudomonadota</taxon>
        <taxon>Betaproteobacteria</taxon>
        <taxon>Burkholderiales</taxon>
        <taxon>Sphaerotilaceae</taxon>
        <taxon>Roseateles</taxon>
    </lineage>
</organism>